<sequence>MSVTRSRALSIVSVALGATLLASCGGGGGGDEGSRTLMFAYVTSESSPHGQALSWWLDEVEARTGGEVTFERYWDATLLKPEEMVNGLGDGRVDIAQIQPTSYGANEFVATNVAEVPFISSNFPAVSAALATMVEAPDSAIRKEWNGKGIEPLSWQITAGGTLSTTEPVDGVDDLAGLRLRSIGRPAEVLAAAEASPIQLAAGDIYGSIDRGLIDGVFGVPFSFAESLKFPEVASHYTATGTGVSTANALAMSVDGWESLTEEQRMVMLEVSAEMPAKQAEIEPTFNDASCAAIQESGGTTSVFSDEEMAELADLAGGDIEAGWVADAEKAGVDGKALIAEYREAVGVAEEQFPDFELPEAACAAG</sequence>
<gene>
    <name evidence="3" type="primary">dctP</name>
    <name evidence="3" type="ORF">IEZ25_20735</name>
</gene>
<feature type="chain" id="PRO_5046344622" evidence="2">
    <location>
        <begin position="25"/>
        <end position="366"/>
    </location>
</feature>
<dbReference type="Gene3D" id="3.40.190.170">
    <property type="entry name" value="Bacterial extracellular solute-binding protein, family 7"/>
    <property type="match status" value="1"/>
</dbReference>
<proteinExistence type="predicted"/>
<feature type="signal peptide" evidence="2">
    <location>
        <begin position="1"/>
        <end position="24"/>
    </location>
</feature>
<dbReference type="InterPro" id="IPR018389">
    <property type="entry name" value="DctP_fam"/>
</dbReference>
<evidence type="ECO:0000313" key="4">
    <source>
        <dbReference type="Proteomes" id="UP000649289"/>
    </source>
</evidence>
<accession>A0ABR8MM07</accession>
<dbReference type="PANTHER" id="PTHR33376:SF15">
    <property type="entry name" value="BLL6794 PROTEIN"/>
    <property type="match status" value="1"/>
</dbReference>
<dbReference type="PANTHER" id="PTHR33376">
    <property type="match status" value="1"/>
</dbReference>
<dbReference type="Proteomes" id="UP000649289">
    <property type="component" value="Unassembled WGS sequence"/>
</dbReference>
<dbReference type="InterPro" id="IPR038404">
    <property type="entry name" value="TRAP_DctP_sf"/>
</dbReference>
<organism evidence="3 4">
    <name type="scientific">Nocardioides hwasunensis</name>
    <dbReference type="NCBI Taxonomy" id="397258"/>
    <lineage>
        <taxon>Bacteria</taxon>
        <taxon>Bacillati</taxon>
        <taxon>Actinomycetota</taxon>
        <taxon>Actinomycetes</taxon>
        <taxon>Propionibacteriales</taxon>
        <taxon>Nocardioidaceae</taxon>
        <taxon>Nocardioides</taxon>
    </lineage>
</organism>
<evidence type="ECO:0000313" key="3">
    <source>
        <dbReference type="EMBL" id="MBD3917053.1"/>
    </source>
</evidence>
<name>A0ABR8MM07_9ACTN</name>
<evidence type="ECO:0000256" key="2">
    <source>
        <dbReference type="SAM" id="SignalP"/>
    </source>
</evidence>
<evidence type="ECO:0000256" key="1">
    <source>
        <dbReference type="ARBA" id="ARBA00022729"/>
    </source>
</evidence>
<reference evidence="3 4" key="1">
    <citation type="submission" date="2020-09" db="EMBL/GenBank/DDBJ databases">
        <title>novel species in genus Nocardioides.</title>
        <authorList>
            <person name="Zhang G."/>
        </authorList>
    </citation>
    <scope>NUCLEOTIDE SEQUENCE [LARGE SCALE GENOMIC DNA]</scope>
    <source>
        <strain evidence="3 4">19197</strain>
    </source>
</reference>
<dbReference type="PROSITE" id="PS51257">
    <property type="entry name" value="PROKAR_LIPOPROTEIN"/>
    <property type="match status" value="1"/>
</dbReference>
<comment type="caution">
    <text evidence="3">The sequence shown here is derived from an EMBL/GenBank/DDBJ whole genome shotgun (WGS) entry which is preliminary data.</text>
</comment>
<keyword evidence="4" id="KW-1185">Reference proteome</keyword>
<dbReference type="RefSeq" id="WP_191201380.1">
    <property type="nucleotide sequence ID" value="NZ_BAAAPA010000001.1"/>
</dbReference>
<protein>
    <submittedName>
        <fullName evidence="3">TRAP transporter substrate-binding protein DctP</fullName>
    </submittedName>
</protein>
<dbReference type="EMBL" id="JACXYY010000010">
    <property type="protein sequence ID" value="MBD3917053.1"/>
    <property type="molecule type" value="Genomic_DNA"/>
</dbReference>
<dbReference type="Pfam" id="PF03480">
    <property type="entry name" value="DctP"/>
    <property type="match status" value="1"/>
</dbReference>
<keyword evidence="1 2" id="KW-0732">Signal</keyword>
<dbReference type="NCBIfam" id="NF037995">
    <property type="entry name" value="TRAP_S1"/>
    <property type="match status" value="1"/>
</dbReference>